<accession>A0A0J7L171</accession>
<feature type="compositionally biased region" description="Basic and acidic residues" evidence="1">
    <location>
        <begin position="69"/>
        <end position="79"/>
    </location>
</feature>
<dbReference type="AlphaFoldDB" id="A0A0J7L171"/>
<gene>
    <name evidence="2" type="ORF">RF55_3501</name>
</gene>
<dbReference type="EMBL" id="LBMM01001486">
    <property type="protein sequence ID" value="KMQ96229.1"/>
    <property type="molecule type" value="Genomic_DNA"/>
</dbReference>
<evidence type="ECO:0000256" key="1">
    <source>
        <dbReference type="SAM" id="MobiDB-lite"/>
    </source>
</evidence>
<dbReference type="PaxDb" id="67767-A0A0J7L171"/>
<dbReference type="Proteomes" id="UP000036403">
    <property type="component" value="Unassembled WGS sequence"/>
</dbReference>
<sequence length="93" mass="10281">MAGHSSVIETRTFLRITRTSGVEDRFPIARLWDPASLTSPSTSVPGPVYGLNADGDKTTDARSPIKRNAGSERDRERLGPIRKSGKWTKRVWG</sequence>
<protein>
    <submittedName>
        <fullName evidence="2">Uncharacterized protein</fullName>
    </submittedName>
</protein>
<comment type="caution">
    <text evidence="2">The sequence shown here is derived from an EMBL/GenBank/DDBJ whole genome shotgun (WGS) entry which is preliminary data.</text>
</comment>
<proteinExistence type="predicted"/>
<reference evidence="2 3" key="1">
    <citation type="submission" date="2015-04" db="EMBL/GenBank/DDBJ databases">
        <title>Lasius niger genome sequencing.</title>
        <authorList>
            <person name="Konorov E.A."/>
            <person name="Nikitin M.A."/>
            <person name="Kirill M.V."/>
            <person name="Chang P."/>
        </authorList>
    </citation>
    <scope>NUCLEOTIDE SEQUENCE [LARGE SCALE GENOMIC DNA]</scope>
    <source>
        <tissue evidence="2">Whole</tissue>
    </source>
</reference>
<feature type="region of interest" description="Disordered" evidence="1">
    <location>
        <begin position="35"/>
        <end position="93"/>
    </location>
</feature>
<organism evidence="2 3">
    <name type="scientific">Lasius niger</name>
    <name type="common">Black garden ant</name>
    <dbReference type="NCBI Taxonomy" id="67767"/>
    <lineage>
        <taxon>Eukaryota</taxon>
        <taxon>Metazoa</taxon>
        <taxon>Ecdysozoa</taxon>
        <taxon>Arthropoda</taxon>
        <taxon>Hexapoda</taxon>
        <taxon>Insecta</taxon>
        <taxon>Pterygota</taxon>
        <taxon>Neoptera</taxon>
        <taxon>Endopterygota</taxon>
        <taxon>Hymenoptera</taxon>
        <taxon>Apocrita</taxon>
        <taxon>Aculeata</taxon>
        <taxon>Formicoidea</taxon>
        <taxon>Formicidae</taxon>
        <taxon>Formicinae</taxon>
        <taxon>Lasius</taxon>
        <taxon>Lasius</taxon>
    </lineage>
</organism>
<name>A0A0J7L171_LASNI</name>
<evidence type="ECO:0000313" key="2">
    <source>
        <dbReference type="EMBL" id="KMQ96229.1"/>
    </source>
</evidence>
<keyword evidence="3" id="KW-1185">Reference proteome</keyword>
<evidence type="ECO:0000313" key="3">
    <source>
        <dbReference type="Proteomes" id="UP000036403"/>
    </source>
</evidence>
<feature type="compositionally biased region" description="Basic residues" evidence="1">
    <location>
        <begin position="83"/>
        <end position="93"/>
    </location>
</feature>